<dbReference type="InterPro" id="IPR036322">
    <property type="entry name" value="WD40_repeat_dom_sf"/>
</dbReference>
<comment type="function">
    <text evidence="6">Component of the elongator complex which is required for multiple tRNA modifications, including mcm5U (5-methoxycarbonylmethyl uridine), mcm5s2U (5-methoxycarbonylmethyl-2-thiouridine), and ncm5U (5-carbamoylmethyl uridine). The elongator complex catalyzes formation of carboxymethyluridine in the wobble base at position 34 in tRNAs.</text>
</comment>
<reference evidence="12 13" key="1">
    <citation type="journal article" date="2019" name="Sci. Rep.">
        <title>Orb-weaving spider Araneus ventricosus genome elucidates the spidroin gene catalogue.</title>
        <authorList>
            <person name="Kono N."/>
            <person name="Nakamura H."/>
            <person name="Ohtoshi R."/>
            <person name="Moran D.A.P."/>
            <person name="Shinohara A."/>
            <person name="Yoshida Y."/>
            <person name="Fujiwara M."/>
            <person name="Mori M."/>
            <person name="Tomita M."/>
            <person name="Arakawa K."/>
        </authorList>
    </citation>
    <scope>NUCLEOTIDE SEQUENCE [LARGE SCALE GENOMIC DNA]</scope>
</reference>
<dbReference type="Gene3D" id="2.130.10.10">
    <property type="entry name" value="YVTN repeat-like/Quinoprotein amine dehydrogenase"/>
    <property type="match status" value="1"/>
</dbReference>
<dbReference type="InterPro" id="IPR056169">
    <property type="entry name" value="HB_ELP1"/>
</dbReference>
<feature type="domain" description="ELP1 three-helical bundle" evidence="11">
    <location>
        <begin position="1092"/>
        <end position="1258"/>
    </location>
</feature>
<evidence type="ECO:0000256" key="3">
    <source>
        <dbReference type="ARBA" id="ARBA00022490"/>
    </source>
</evidence>
<gene>
    <name evidence="12" type="primary">ELP1</name>
    <name evidence="12" type="ORF">AVEN_26779_1</name>
</gene>
<dbReference type="Pfam" id="PF23797">
    <property type="entry name" value="Beta-prop_ELP1_2nd"/>
    <property type="match status" value="1"/>
</dbReference>
<sequence>MKNLKLLSAQQASTIPADNFCVDIDKNVFMSSTKTLYSIEKSSQKALPCADLTSEIEDPDIYIIGMEFLFESNSIFIAASSGDLYMYNVDDGEVSAVGFVETFIEDFAWSPDQEFLVLLTGAGTLILMTKEFDALAEKSLCTDEFGESKPINVGWGSKTTQFHGSEGKGAAHIKQKEPQQALPYDDHKSRISWRKDGEYFVTSSVDKSKGYRLLRIWNQAAVLQYTSEVVEGLEEPVCWRPLGNVIACSQQCPNKHQIIFFEKNGLRHGEFTLPFKPNTFKVSTLSWNSDSSILLVVAEEICDNPTDFQVMLWTSSNYHWFLKQKFLLSISAPYKPLVTKWSSFHPNELQCYNQSTGDFYTFKWAWCIFHGSGSNGCDDSIVASIDNEKLLVSPFGKLVVPPPLCGYMFSVTSSIQSVFFAPHTPAFAVYLGDNKLMFYKKGLTSEPPEGCSLKLVAAGGNGFKSQVQPYLFQGSSNFKIRNDNTSMFGLCHWTWTNYKILCVAFCNRNNQDSKSCILSFDAPSESTELNAELSGNILTELDSSVVGMTSNASGNIIAVLLDDGRVFQINTDTFQSSSDNEFMTPWLCDNGKPLVLPQLCPNLSVISIGGKDYFLGLSEKYNLFCNDHIILLGCTSYYIHEEFLLVTTIDNVLKCFSKKSDLLDTVMKNSALPSEVQSQKVEKGARIIIAPFKTTSVILQMPRGNLETIHPRALVLSAICKYLDNLQFGKAFDVAKRQRIDLNILYDHNPWQFLNHVDKVIDQIDSSSDLNLLLASLKNEDVRITMYPLSFKECVPDNTSAPSNKINVICDACRRVVDSKNDNRYYHTLLATYVKKDPSELDQALIRLKVFKDSNDLKSTRETVDSALNFLLYLVNVHELRDTALGTYDLEIAIMVEQKSQKDPKEFLPFYNALQQMEENYRKYKIDMHLQRYKKALLHISKCDDKFSECLQLIKDQRLYTEALYIFPHSSQQSKAVWNEYGDYLMTKRYFDEAGLIFTRCGMHDKALLAYKDSLNWQMVLSSAIKLDYAGNRIIDLCLELSAKLKSSQRYLDASYLLEHYVKDPEEAIVTLVEGCEWNMALLMMSKYKRGDLAESHFIPALKEHHAYLSSHLEQLFETFSRHTERLKVVRTQKRIKAEESSTMKFEDDLFSDVGSVTDAASSCVESKQSGSIMTRKSSKSRRKQKIKKYRLKEGSADEDLALIAALSEIVTKIDTLKDNFLNTLKAMVHFGFDEAAQVLQEKMSKVVSTIENEIPNIWNPLENINPAPEMKFGPDSTVNSITASLQPDNKTSTSVVKDPELVAPPWRSIEITLQMFK</sequence>
<dbReference type="Pfam" id="PF04762">
    <property type="entry name" value="Beta-prop_ELP1_1st"/>
    <property type="match status" value="1"/>
</dbReference>
<dbReference type="SUPFAM" id="SSF50978">
    <property type="entry name" value="WD40 repeat-like"/>
    <property type="match status" value="1"/>
</dbReference>
<name>A0A4Y2D6F5_ARAVE</name>
<evidence type="ECO:0000313" key="13">
    <source>
        <dbReference type="Proteomes" id="UP000499080"/>
    </source>
</evidence>
<dbReference type="GO" id="GO:0002926">
    <property type="term" value="P:tRNA wobble base 5-methoxycarbonylmethyl-2-thiouridinylation"/>
    <property type="evidence" value="ECO:0007669"/>
    <property type="project" value="TreeGrafter"/>
</dbReference>
<dbReference type="InterPro" id="IPR056167">
    <property type="entry name" value="A-sol_ELP1"/>
</dbReference>
<evidence type="ECO:0000256" key="4">
    <source>
        <dbReference type="ARBA" id="ARBA00022694"/>
    </source>
</evidence>
<comment type="similarity">
    <text evidence="2 6">Belongs to the ELP1/IKA1 family.</text>
</comment>
<protein>
    <recommendedName>
        <fullName evidence="5 6">Elongator complex protein 1</fullName>
    </recommendedName>
</protein>
<comment type="caution">
    <text evidence="12">The sequence shown here is derived from an EMBL/GenBank/DDBJ whole genome shotgun (WGS) entry which is preliminary data.</text>
</comment>
<dbReference type="Pfam" id="PF23925">
    <property type="entry name" value="A-sol_ELP1"/>
    <property type="match status" value="1"/>
</dbReference>
<keyword evidence="3 6" id="KW-0963">Cytoplasm</keyword>
<organism evidence="12 13">
    <name type="scientific">Araneus ventricosus</name>
    <name type="common">Orbweaver spider</name>
    <name type="synonym">Epeira ventricosa</name>
    <dbReference type="NCBI Taxonomy" id="182803"/>
    <lineage>
        <taxon>Eukaryota</taxon>
        <taxon>Metazoa</taxon>
        <taxon>Ecdysozoa</taxon>
        <taxon>Arthropoda</taxon>
        <taxon>Chelicerata</taxon>
        <taxon>Arachnida</taxon>
        <taxon>Araneae</taxon>
        <taxon>Araneomorphae</taxon>
        <taxon>Entelegynae</taxon>
        <taxon>Araneoidea</taxon>
        <taxon>Araneidae</taxon>
        <taxon>Araneus</taxon>
    </lineage>
</organism>
<dbReference type="Proteomes" id="UP000499080">
    <property type="component" value="Unassembled WGS sequence"/>
</dbReference>
<evidence type="ECO:0000259" key="10">
    <source>
        <dbReference type="Pfam" id="PF23925"/>
    </source>
</evidence>
<evidence type="ECO:0000259" key="9">
    <source>
        <dbReference type="Pfam" id="PF23878"/>
    </source>
</evidence>
<dbReference type="InterPro" id="IPR056164">
    <property type="entry name" value="Beta-prop_ELP1_1st"/>
</dbReference>
<dbReference type="GO" id="GO:0005829">
    <property type="term" value="C:cytosol"/>
    <property type="evidence" value="ECO:0007669"/>
    <property type="project" value="TreeGrafter"/>
</dbReference>
<evidence type="ECO:0000259" key="8">
    <source>
        <dbReference type="Pfam" id="PF23797"/>
    </source>
</evidence>
<comment type="subcellular location">
    <subcellularLocation>
        <location evidence="6">Cytoplasm</location>
    </subcellularLocation>
    <subcellularLocation>
        <location evidence="6">Nucleus</location>
    </subcellularLocation>
</comment>
<evidence type="ECO:0000256" key="6">
    <source>
        <dbReference type="PIRNR" id="PIRNR017233"/>
    </source>
</evidence>
<evidence type="ECO:0000259" key="11">
    <source>
        <dbReference type="Pfam" id="PF23936"/>
    </source>
</evidence>
<keyword evidence="4" id="KW-0819">tRNA processing</keyword>
<dbReference type="GO" id="GO:0000049">
    <property type="term" value="F:tRNA binding"/>
    <property type="evidence" value="ECO:0007669"/>
    <property type="project" value="TreeGrafter"/>
</dbReference>
<evidence type="ECO:0000256" key="1">
    <source>
        <dbReference type="ARBA" id="ARBA00005043"/>
    </source>
</evidence>
<dbReference type="SUPFAM" id="SSF82171">
    <property type="entry name" value="DPP6 N-terminal domain-like"/>
    <property type="match status" value="1"/>
</dbReference>
<dbReference type="PIRSF" id="PIRSF017233">
    <property type="entry name" value="IKAP"/>
    <property type="match status" value="1"/>
</dbReference>
<dbReference type="InterPro" id="IPR056165">
    <property type="entry name" value="Beta-prop_ELP1_2nd"/>
</dbReference>
<evidence type="ECO:0000259" key="7">
    <source>
        <dbReference type="Pfam" id="PF04762"/>
    </source>
</evidence>
<evidence type="ECO:0000256" key="2">
    <source>
        <dbReference type="ARBA" id="ARBA00006086"/>
    </source>
</evidence>
<dbReference type="Pfam" id="PF23936">
    <property type="entry name" value="HB_ELP1"/>
    <property type="match status" value="1"/>
</dbReference>
<dbReference type="InterPro" id="IPR006849">
    <property type="entry name" value="Elp1"/>
</dbReference>
<feature type="domain" description="ELP1 alpha-solenoid" evidence="10">
    <location>
        <begin position="712"/>
        <end position="914"/>
    </location>
</feature>
<dbReference type="Pfam" id="PF23878">
    <property type="entry name" value="TPR_ELP1"/>
    <property type="match status" value="1"/>
</dbReference>
<dbReference type="GO" id="GO:0005634">
    <property type="term" value="C:nucleus"/>
    <property type="evidence" value="ECO:0007669"/>
    <property type="project" value="UniProtKB-SubCell"/>
</dbReference>
<dbReference type="EMBL" id="BGPR01000305">
    <property type="protein sequence ID" value="GBM11859.1"/>
    <property type="molecule type" value="Genomic_DNA"/>
</dbReference>
<dbReference type="InterPro" id="IPR015943">
    <property type="entry name" value="WD40/YVTN_repeat-like_dom_sf"/>
</dbReference>
<dbReference type="PANTHER" id="PTHR12747">
    <property type="entry name" value="ELONGATOR COMPLEX PROTEIN 1"/>
    <property type="match status" value="1"/>
</dbReference>
<keyword evidence="13" id="KW-1185">Reference proteome</keyword>
<dbReference type="UniPathway" id="UPA00988"/>
<evidence type="ECO:0000313" key="12">
    <source>
        <dbReference type="EMBL" id="GBM11859.1"/>
    </source>
</evidence>
<feature type="domain" description="ELP1 N-terminal second beta-propeller" evidence="8">
    <location>
        <begin position="385"/>
        <end position="688"/>
    </location>
</feature>
<dbReference type="GO" id="GO:0033588">
    <property type="term" value="C:elongator holoenzyme complex"/>
    <property type="evidence" value="ECO:0007669"/>
    <property type="project" value="InterPro"/>
</dbReference>
<dbReference type="PANTHER" id="PTHR12747:SF0">
    <property type="entry name" value="ELONGATOR COMPLEX PROTEIN 1"/>
    <property type="match status" value="1"/>
</dbReference>
<dbReference type="OrthoDB" id="40048at2759"/>
<feature type="domain" description="ELP1 TPR" evidence="9">
    <location>
        <begin position="921"/>
        <end position="1079"/>
    </location>
</feature>
<keyword evidence="6" id="KW-0539">Nucleus</keyword>
<proteinExistence type="inferred from homology"/>
<evidence type="ECO:0000256" key="5">
    <source>
        <dbReference type="ARBA" id="ARBA00029535"/>
    </source>
</evidence>
<comment type="pathway">
    <text evidence="1">tRNA modification; 5-methoxycarbonylmethyl-2-thiouridine-tRNA biosynthesis.</text>
</comment>
<feature type="domain" description="ELP1 first N-terminal beta-propeller" evidence="7">
    <location>
        <begin position="3"/>
        <end position="335"/>
    </location>
</feature>
<accession>A0A4Y2D6F5</accession>
<dbReference type="InterPro" id="IPR056166">
    <property type="entry name" value="TPR_ELP1"/>
</dbReference>